<protein>
    <recommendedName>
        <fullName evidence="1">PLD phosphodiesterase domain-containing protein</fullName>
    </recommendedName>
</protein>
<reference evidence="2" key="1">
    <citation type="journal article" date="2020" name="mSystems">
        <title>Genome- and Community-Level Interaction Insights into Carbon Utilization and Element Cycling Functions of Hydrothermarchaeota in Hydrothermal Sediment.</title>
        <authorList>
            <person name="Zhou Z."/>
            <person name="Liu Y."/>
            <person name="Xu W."/>
            <person name="Pan J."/>
            <person name="Luo Z.H."/>
            <person name="Li M."/>
        </authorList>
    </citation>
    <scope>NUCLEOTIDE SEQUENCE [LARGE SCALE GENOMIC DNA]</scope>
    <source>
        <strain evidence="2">SpSt-1071</strain>
    </source>
</reference>
<accession>A0A7C5VJF5</accession>
<evidence type="ECO:0000313" key="2">
    <source>
        <dbReference type="EMBL" id="HHM67753.1"/>
    </source>
</evidence>
<gene>
    <name evidence="2" type="ORF">ENM28_03385</name>
</gene>
<dbReference type="InterPro" id="IPR001736">
    <property type="entry name" value="PLipase_D/transphosphatidylase"/>
</dbReference>
<organism evidence="2">
    <name type="scientific">Thermus caliditerrae</name>
    <dbReference type="NCBI Taxonomy" id="1330700"/>
    <lineage>
        <taxon>Bacteria</taxon>
        <taxon>Thermotogati</taxon>
        <taxon>Deinococcota</taxon>
        <taxon>Deinococci</taxon>
        <taxon>Thermales</taxon>
        <taxon>Thermaceae</taxon>
        <taxon>Thermus</taxon>
    </lineage>
</organism>
<dbReference type="AlphaFoldDB" id="A0A7C5VJF5"/>
<dbReference type="PROSITE" id="PS50035">
    <property type="entry name" value="PLD"/>
    <property type="match status" value="1"/>
</dbReference>
<sequence>MRELFPTGPKVLRVSFLGEEAFSLEGLEGADRIFALTYSASEGLIRDLAPKVGEMEVVFGHPVPVANLQQLFALQELALEEIQGEVRGSEEVMEALRSGRLRLLLSRRASHAKLYLVEKGGCRFALAGSANLSRRALEGGQTELLFSLEDEEGVERLFALYQEVRREADLVRPEVLLRQVSPESLPLLEAAEKRAVVLQVPKEVPVVYRAEVVLKRAKAYEPVAKEARPKPGGVEVGPKAVKALRLGRPQSEEEGPPFLEVREEEGGLIVMGEFRPFLSPEEPEVREEALAMTRFLNRYLSGHFLHEKEAREQAEAYFRLWAWYWTAPLMSRLLRRAHLEGLSPHSYPLYALVFGKSGTGKTSVLRLLSRSVAGVPVEPIPGTELGKRALLAIHESGSEFPVVFDDVTHRDFSEKVEPVVKSLYEAPRGTITPVAFSFNASQSYVPPEEVRRRAFLVYAQAVLDETRPEAANRARAQAQEDFLRVRGAFFRAFLPGLLEALREEGDWLFASTRLLTDLLGEFLGAPPSWAKPMRLSDLSQSRLAEVRERLQGLLKMHKVEWKGGKPHLRLGPDARRIGRELPGWLVEEVQGDLLILKEKGLERLGLLRGSRWPLWELLGAK</sequence>
<dbReference type="EMBL" id="DRXE01000129">
    <property type="protein sequence ID" value="HHM67753.1"/>
    <property type="molecule type" value="Genomic_DNA"/>
</dbReference>
<dbReference type="GO" id="GO:0006793">
    <property type="term" value="P:phosphorus metabolic process"/>
    <property type="evidence" value="ECO:0007669"/>
    <property type="project" value="UniProtKB-ARBA"/>
</dbReference>
<comment type="caution">
    <text evidence="2">The sequence shown here is derived from an EMBL/GenBank/DDBJ whole genome shotgun (WGS) entry which is preliminary data.</text>
</comment>
<dbReference type="Gene3D" id="3.30.870.10">
    <property type="entry name" value="Endonuclease Chain A"/>
    <property type="match status" value="1"/>
</dbReference>
<name>A0A7C5VJF5_9DEIN</name>
<feature type="domain" description="PLD phosphodiesterase" evidence="1">
    <location>
        <begin position="106"/>
        <end position="136"/>
    </location>
</feature>
<evidence type="ECO:0000259" key="1">
    <source>
        <dbReference type="PROSITE" id="PS50035"/>
    </source>
</evidence>
<proteinExistence type="predicted"/>
<dbReference type="GO" id="GO:0003824">
    <property type="term" value="F:catalytic activity"/>
    <property type="evidence" value="ECO:0007669"/>
    <property type="project" value="InterPro"/>
</dbReference>